<dbReference type="AlphaFoldDB" id="A0AAU9ED15"/>
<dbReference type="InterPro" id="IPR009270">
    <property type="entry name" value="DUF927"/>
</dbReference>
<proteinExistence type="predicted"/>
<evidence type="ECO:0000313" key="3">
    <source>
        <dbReference type="EMBL" id="BEQ13850.1"/>
    </source>
</evidence>
<gene>
    <name evidence="3" type="ORF">FAK_09160</name>
</gene>
<reference evidence="4" key="1">
    <citation type="journal article" date="2023" name="Arch. Microbiol.">
        <title>Desulfoferula mesophilus gen. nov. sp. nov., a mesophilic sulfate-reducing bacterium isolated from a brackish lake sediment.</title>
        <authorList>
            <person name="Watanabe T."/>
            <person name="Yabe T."/>
            <person name="Tsuji J.M."/>
            <person name="Fukui M."/>
        </authorList>
    </citation>
    <scope>NUCLEOTIDE SEQUENCE [LARGE SCALE GENOMIC DNA]</scope>
    <source>
        <strain evidence="4">12FAK</strain>
    </source>
</reference>
<protein>
    <submittedName>
        <fullName evidence="3">Membrane protein</fullName>
    </submittedName>
</protein>
<name>A0AAU9ED15_9BACT</name>
<dbReference type="KEGG" id="dmp:FAK_09160"/>
<evidence type="ECO:0000313" key="4">
    <source>
        <dbReference type="Proteomes" id="UP001366166"/>
    </source>
</evidence>
<evidence type="ECO:0000256" key="1">
    <source>
        <dbReference type="SAM" id="MobiDB-lite"/>
    </source>
</evidence>
<feature type="region of interest" description="Disordered" evidence="1">
    <location>
        <begin position="1"/>
        <end position="26"/>
    </location>
</feature>
<organism evidence="3 4">
    <name type="scientific">Desulfoferula mesophila</name>
    <dbReference type="NCBI Taxonomy" id="3058419"/>
    <lineage>
        <taxon>Bacteria</taxon>
        <taxon>Pseudomonadati</taxon>
        <taxon>Thermodesulfobacteriota</taxon>
        <taxon>Desulfarculia</taxon>
        <taxon>Desulfarculales</taxon>
        <taxon>Desulfarculaceae</taxon>
        <taxon>Desulfoferula</taxon>
    </lineage>
</organism>
<keyword evidence="4" id="KW-1185">Reference proteome</keyword>
<evidence type="ECO:0000259" key="2">
    <source>
        <dbReference type="Pfam" id="PF06048"/>
    </source>
</evidence>
<accession>A0AAU9ED15</accession>
<sequence>MPKEKSVLATAPQQETSNPNGDIPPTTLGIEETLDLQTQETLEPIDAMVEDVFGGADLGGEAPDGFPEGFAVEEGWLWVNTPENGWVKVCTQLVARALTRDFSGESWGVLLELQDPDGQTKRCTLPREKIAKRPTGFLGTLTSMGLRLGPDRHAKSNLQSFLDSVNPQARARTVDRIGWHGEVFVLPDHAIYPEDTPEEEVLYQGLSSEAKFQRKGSLHGWQESVGKFCRGNSRLMFGVSTALAAPLLDKAGYENGGFHFHGGSSIGKTSVLHAAGSVCGGGGVKGFLKSWRSTDNGFESIAKHHCDCLMALDEIGEASKTVVSKVSYMLADGQGKTRRAPSGGVQATQRWRVLFLSTGEMTIVSKIGHGKVQAGQLVRIVDIPADAGVGLGMFEEIHGHQNGAAFSQALQEAAGRNYGVALPAFVGELVKRDPAELREEVRKLAAEFVSQYCPEGANGQVIRVCERFGLVAAAGRLATELGIVPWEENEAELAAAKCFDEWLGQLEDSSVPHEVEAGLAQIRKYLEQHGDSRFGKIGETTTRTISGRAGFREKNDDGSYDYFILPEMFTKVICKGFDHKPLCEAMADRGWLERSQDGKNSKLRHLPGLGTKRVYHIKGVFLQDPGPPREGQALQAA</sequence>
<feature type="compositionally biased region" description="Polar residues" evidence="1">
    <location>
        <begin position="11"/>
        <end position="20"/>
    </location>
</feature>
<dbReference type="EMBL" id="AP028679">
    <property type="protein sequence ID" value="BEQ13850.1"/>
    <property type="molecule type" value="Genomic_DNA"/>
</dbReference>
<dbReference type="Pfam" id="PF06048">
    <property type="entry name" value="DUF927"/>
    <property type="match status" value="1"/>
</dbReference>
<dbReference type="RefSeq" id="WP_338605594.1">
    <property type="nucleotide sequence ID" value="NZ_AP028679.1"/>
</dbReference>
<dbReference type="Proteomes" id="UP001366166">
    <property type="component" value="Chromosome"/>
</dbReference>
<feature type="domain" description="DUF927" evidence="2">
    <location>
        <begin position="84"/>
        <end position="349"/>
    </location>
</feature>